<evidence type="ECO:0000313" key="3">
    <source>
        <dbReference type="EMBL" id="STV11314.1"/>
    </source>
</evidence>
<dbReference type="NCBIfam" id="NF005957">
    <property type="entry name" value="PRK08040.1"/>
    <property type="match status" value="1"/>
</dbReference>
<dbReference type="InterPro" id="IPR036291">
    <property type="entry name" value="NAD(P)-bd_dom_sf"/>
</dbReference>
<dbReference type="Proteomes" id="UP000255192">
    <property type="component" value="Unassembled WGS sequence"/>
</dbReference>
<accession>A0A378AK52</accession>
<dbReference type="Gene3D" id="3.40.50.720">
    <property type="entry name" value="NAD(P)-binding Rossmann-like Domain"/>
    <property type="match status" value="1"/>
</dbReference>
<proteinExistence type="inferred from homology"/>
<feature type="domain" description="Semialdehyde dehydrogenase NAD-binding" evidence="2">
    <location>
        <begin position="6"/>
        <end position="121"/>
    </location>
</feature>
<evidence type="ECO:0000259" key="2">
    <source>
        <dbReference type="SMART" id="SM00859"/>
    </source>
</evidence>
<protein>
    <submittedName>
        <fullName evidence="3">Aspartate-semialdehyde dehydrogenase</fullName>
    </submittedName>
</protein>
<dbReference type="AlphaFoldDB" id="A0A378AK52"/>
<dbReference type="CDD" id="cd17894">
    <property type="entry name" value="ASADH_USG1_N"/>
    <property type="match status" value="1"/>
</dbReference>
<evidence type="ECO:0000256" key="1">
    <source>
        <dbReference type="ARBA" id="ARBA00010584"/>
    </source>
</evidence>
<dbReference type="GO" id="GO:0016620">
    <property type="term" value="F:oxidoreductase activity, acting on the aldehyde or oxo group of donors, NAD or NADP as acceptor"/>
    <property type="evidence" value="ECO:0007669"/>
    <property type="project" value="InterPro"/>
</dbReference>
<dbReference type="EMBL" id="UGMD01000002">
    <property type="protein sequence ID" value="STV11314.1"/>
    <property type="molecule type" value="Genomic_DNA"/>
</dbReference>
<name>A0A378AK52_KLEPN</name>
<evidence type="ECO:0000313" key="4">
    <source>
        <dbReference type="Proteomes" id="UP000255192"/>
    </source>
</evidence>
<dbReference type="SMART" id="SM00859">
    <property type="entry name" value="Semialdhyde_dh"/>
    <property type="match status" value="1"/>
</dbReference>
<reference evidence="3 4" key="1">
    <citation type="submission" date="2018-06" db="EMBL/GenBank/DDBJ databases">
        <authorList>
            <consortium name="Pathogen Informatics"/>
            <person name="Doyle S."/>
        </authorList>
    </citation>
    <scope>NUCLEOTIDE SEQUENCE [LARGE SCALE GENOMIC DNA]</scope>
    <source>
        <strain evidence="3 4">NCTC204</strain>
    </source>
</reference>
<comment type="similarity">
    <text evidence="1">Belongs to the aspartate-semialdehyde dehydrogenase family.</text>
</comment>
<organism evidence="3 4">
    <name type="scientific">Klebsiella pneumoniae</name>
    <dbReference type="NCBI Taxonomy" id="573"/>
    <lineage>
        <taxon>Bacteria</taxon>
        <taxon>Pseudomonadati</taxon>
        <taxon>Pseudomonadota</taxon>
        <taxon>Gammaproteobacteria</taxon>
        <taxon>Enterobacterales</taxon>
        <taxon>Enterobacteriaceae</taxon>
        <taxon>Klebsiella/Raoultella group</taxon>
        <taxon>Klebsiella</taxon>
        <taxon>Klebsiella pneumoniae complex</taxon>
    </lineage>
</organism>
<dbReference type="SUPFAM" id="SSF51735">
    <property type="entry name" value="NAD(P)-binding Rossmann-fold domains"/>
    <property type="match status" value="1"/>
</dbReference>
<dbReference type="GO" id="GO:0051287">
    <property type="term" value="F:NAD binding"/>
    <property type="evidence" value="ECO:0007669"/>
    <property type="project" value="InterPro"/>
</dbReference>
<dbReference type="PANTHER" id="PTHR46278:SF2">
    <property type="entry name" value="ASPARTATE-SEMIALDEHYDE DEHYDROGENASE"/>
    <property type="match status" value="1"/>
</dbReference>
<dbReference type="Pfam" id="PF01118">
    <property type="entry name" value="Semialdhyde_dh"/>
    <property type="match status" value="1"/>
</dbReference>
<gene>
    <name evidence="3" type="primary">usg_1</name>
    <name evidence="3" type="ORF">NCTC204_04049</name>
</gene>
<dbReference type="PANTHER" id="PTHR46278">
    <property type="entry name" value="DEHYDROGENASE, PUTATIVE-RELATED"/>
    <property type="match status" value="1"/>
</dbReference>
<dbReference type="FunFam" id="3.40.50.720:FF:000099">
    <property type="entry name" value="Aspartate-semialdehyde dehydrogenase"/>
    <property type="match status" value="1"/>
</dbReference>
<dbReference type="InterPro" id="IPR000534">
    <property type="entry name" value="Semialdehyde_DH_NAD-bd"/>
</dbReference>
<sequence length="179" mass="19130">MSEGWNIAVLGATGAVGEALLETLAERQFPVGEIFALARNDSAGEHLRFGGKSVIVKDAAEFDWTQAQLAFFAAGVEASAAYVEEATNAGCLVIDLSGLFALEPDVPLVVPDVNPFVLGDYRNRNLIAVPNSLTSQLLTALKPLIDQGGLSRISVTNLLSASGQGKKRWMRWRVRALSC</sequence>